<comment type="caution">
    <text evidence="5">The sequence shown here is derived from an EMBL/GenBank/DDBJ whole genome shotgun (WGS) entry which is preliminary data.</text>
</comment>
<feature type="transmembrane region" description="Helical" evidence="4">
    <location>
        <begin position="158"/>
        <end position="179"/>
    </location>
</feature>
<dbReference type="EMBL" id="SZZP01000021">
    <property type="protein sequence ID" value="TKV77749.1"/>
    <property type="molecule type" value="Genomic_DNA"/>
</dbReference>
<feature type="transmembrane region" description="Helical" evidence="4">
    <location>
        <begin position="94"/>
        <end position="113"/>
    </location>
</feature>
<feature type="transmembrane region" description="Helical" evidence="4">
    <location>
        <begin position="70"/>
        <end position="88"/>
    </location>
</feature>
<feature type="transmembrane region" description="Helical" evidence="4">
    <location>
        <begin position="331"/>
        <end position="350"/>
    </location>
</feature>
<feature type="transmembrane region" description="Helical" evidence="4">
    <location>
        <begin position="265"/>
        <end position="285"/>
    </location>
</feature>
<protein>
    <submittedName>
        <fullName evidence="5">MFS transporter</fullName>
    </submittedName>
</protein>
<name>A0A4U6RSC4_BRAEL</name>
<feature type="transmembrane region" description="Helical" evidence="4">
    <location>
        <begin position="356"/>
        <end position="379"/>
    </location>
</feature>
<feature type="transmembrane region" description="Helical" evidence="4">
    <location>
        <begin position="12"/>
        <end position="33"/>
    </location>
</feature>
<evidence type="ECO:0000256" key="1">
    <source>
        <dbReference type="ARBA" id="ARBA00022692"/>
    </source>
</evidence>
<dbReference type="InterPro" id="IPR011701">
    <property type="entry name" value="MFS"/>
</dbReference>
<accession>A0A4U6RSC4</accession>
<dbReference type="Pfam" id="PF07690">
    <property type="entry name" value="MFS_1"/>
    <property type="match status" value="1"/>
</dbReference>
<evidence type="ECO:0000313" key="5">
    <source>
        <dbReference type="EMBL" id="TKV77749.1"/>
    </source>
</evidence>
<dbReference type="AlphaFoldDB" id="A0A4U6RSC4"/>
<keyword evidence="1 4" id="KW-0812">Transmembrane</keyword>
<keyword evidence="3 4" id="KW-0472">Membrane</keyword>
<sequence length="392" mass="40641">MTGSSTRQFVYLSHLIIQIGGWAFRIGILIGLLQSGMSAAGLGVAVSFAPIMLGSLFLSPLVDRRDPISAMMIVNAVRICALLAIFGTDGADSVLSYASIAVLSLVQPVYLSAEVSFFRRITPEDGMISVLRNIANIDWLTYLLGMFAGAMLSDRLHLPGVLAFNLSAIMLSLIVLLGIKQQFKRTPAVLEAQPSGTVLDLAPLYPAFLAVFLLNLGAGIINVYPAIRATADGVLDKSVLLTIVVTNGVLALLGALAVKPIFNVLGALPTIAGAAVLLAACLAIMSLDAGLPVVIASSSAMLGLGQIFAAAAHTHMVSSVAPDRAGRLSGLFQCCTYSGVAGNGIALSLLSDRLPFGMIVLLCAASAFVAFAVASLAVIRSRHSHASGPVAR</sequence>
<gene>
    <name evidence="5" type="ORF">FDV58_29570</name>
</gene>
<dbReference type="Proteomes" id="UP000305095">
    <property type="component" value="Unassembled WGS sequence"/>
</dbReference>
<dbReference type="Gene3D" id="1.20.1250.20">
    <property type="entry name" value="MFS general substrate transporter like domains"/>
    <property type="match status" value="1"/>
</dbReference>
<keyword evidence="2 4" id="KW-1133">Transmembrane helix</keyword>
<reference evidence="5 6" key="1">
    <citation type="submission" date="2019-05" db="EMBL/GenBank/DDBJ databases">
        <title>Draft Genome of Bradyrhizobium elkanii strain SEMIA 938, Used in Commercial Inoculants for Lupinus spp. in Brazil.</title>
        <authorList>
            <person name="Hungria M."/>
            <person name="Delamuta J.R.M."/>
            <person name="Ribeiro R.A."/>
            <person name="Nogueira M.A."/>
        </authorList>
    </citation>
    <scope>NUCLEOTIDE SEQUENCE [LARGE SCALE GENOMIC DNA]</scope>
    <source>
        <strain evidence="5 6">Semia 938</strain>
    </source>
</reference>
<feature type="transmembrane region" description="Helical" evidence="4">
    <location>
        <begin position="239"/>
        <end position="258"/>
    </location>
</feature>
<feature type="transmembrane region" description="Helical" evidence="4">
    <location>
        <begin position="291"/>
        <end position="311"/>
    </location>
</feature>
<evidence type="ECO:0000256" key="3">
    <source>
        <dbReference type="ARBA" id="ARBA00023136"/>
    </source>
</evidence>
<organism evidence="5 6">
    <name type="scientific">Bradyrhizobium elkanii</name>
    <dbReference type="NCBI Taxonomy" id="29448"/>
    <lineage>
        <taxon>Bacteria</taxon>
        <taxon>Pseudomonadati</taxon>
        <taxon>Pseudomonadota</taxon>
        <taxon>Alphaproteobacteria</taxon>
        <taxon>Hyphomicrobiales</taxon>
        <taxon>Nitrobacteraceae</taxon>
        <taxon>Bradyrhizobium</taxon>
    </lineage>
</organism>
<proteinExistence type="predicted"/>
<evidence type="ECO:0000256" key="4">
    <source>
        <dbReference type="SAM" id="Phobius"/>
    </source>
</evidence>
<dbReference type="RefSeq" id="WP_137482283.1">
    <property type="nucleotide sequence ID" value="NZ_SZZP01000021.1"/>
</dbReference>
<evidence type="ECO:0000313" key="6">
    <source>
        <dbReference type="Proteomes" id="UP000305095"/>
    </source>
</evidence>
<evidence type="ECO:0000256" key="2">
    <source>
        <dbReference type="ARBA" id="ARBA00022989"/>
    </source>
</evidence>
<feature type="transmembrane region" description="Helical" evidence="4">
    <location>
        <begin position="204"/>
        <end position="227"/>
    </location>
</feature>
<feature type="transmembrane region" description="Helical" evidence="4">
    <location>
        <begin position="39"/>
        <end position="58"/>
    </location>
</feature>
<dbReference type="InterPro" id="IPR036259">
    <property type="entry name" value="MFS_trans_sf"/>
</dbReference>
<dbReference type="GO" id="GO:0022857">
    <property type="term" value="F:transmembrane transporter activity"/>
    <property type="evidence" value="ECO:0007669"/>
    <property type="project" value="InterPro"/>
</dbReference>
<feature type="transmembrane region" description="Helical" evidence="4">
    <location>
        <begin position="134"/>
        <end position="152"/>
    </location>
</feature>
<dbReference type="SUPFAM" id="SSF103473">
    <property type="entry name" value="MFS general substrate transporter"/>
    <property type="match status" value="1"/>
</dbReference>